<evidence type="ECO:0000313" key="1">
    <source>
        <dbReference type="EMBL" id="CAB4961632.1"/>
    </source>
</evidence>
<name>A0A6J7L486_9ZZZZ</name>
<dbReference type="EMBL" id="CAFBNF010000304">
    <property type="protein sequence ID" value="CAB4961632.1"/>
    <property type="molecule type" value="Genomic_DNA"/>
</dbReference>
<gene>
    <name evidence="1" type="ORF">UFOPK3773_02029</name>
</gene>
<reference evidence="1" key="1">
    <citation type="submission" date="2020-05" db="EMBL/GenBank/DDBJ databases">
        <authorList>
            <person name="Chiriac C."/>
            <person name="Salcher M."/>
            <person name="Ghai R."/>
            <person name="Kavagutti S V."/>
        </authorList>
    </citation>
    <scope>NUCLEOTIDE SEQUENCE</scope>
</reference>
<accession>A0A6J7L486</accession>
<protein>
    <submittedName>
        <fullName evidence="1">Unannotated protein</fullName>
    </submittedName>
</protein>
<organism evidence="1">
    <name type="scientific">freshwater metagenome</name>
    <dbReference type="NCBI Taxonomy" id="449393"/>
    <lineage>
        <taxon>unclassified sequences</taxon>
        <taxon>metagenomes</taxon>
        <taxon>ecological metagenomes</taxon>
    </lineage>
</organism>
<sequence length="290" mass="30597">MGDHEAARVELRRGGLEVGIVRRPLAEAGNVHGEHVVAGVAVDHPVRQRQPDGGALRVAGHHAARRPVVRYPAHGSDQRVAVGGEGEGAVDPALDADVLKYRKAPQPDFQFGADAIGLLRKERHAEVPVGALNLPVARVLLVNAEQHAVLLALQVREPLEIGHGRHHVGERGHLSNGLGDQVVVGHRRDGVVDAHHAAHPAGPQPGGVDHVLGHHGPEFGIEPPEAVGRAGEVEHPVVQHHVGPTVASGRGVSVGGAVGVEVALVRVEQPAHKPFGRHDRHEVDNLVNVE</sequence>
<proteinExistence type="predicted"/>
<dbReference type="AlphaFoldDB" id="A0A6J7L486"/>